<dbReference type="PANTHER" id="PTHR11616">
    <property type="entry name" value="SODIUM/CHLORIDE DEPENDENT TRANSPORTER"/>
    <property type="match status" value="1"/>
</dbReference>
<dbReference type="PROSITE" id="PS50267">
    <property type="entry name" value="NA_NEUROTRAN_SYMP_3"/>
    <property type="match status" value="1"/>
</dbReference>
<accession>A0A1S3MSF3</accession>
<evidence type="ECO:0000256" key="2">
    <source>
        <dbReference type="ARBA" id="ARBA00022448"/>
    </source>
</evidence>
<dbReference type="KEGG" id="sasa:106574383"/>
<dbReference type="AlphaFoldDB" id="A0A1S3MSF3"/>
<proteinExistence type="predicted"/>
<evidence type="ECO:0000256" key="6">
    <source>
        <dbReference type="SAM" id="Phobius"/>
    </source>
</evidence>
<evidence type="ECO:0000256" key="3">
    <source>
        <dbReference type="ARBA" id="ARBA00022692"/>
    </source>
</evidence>
<keyword evidence="4 6" id="KW-1133">Transmembrane helix</keyword>
<gene>
    <name evidence="8" type="primary">LOC106574383</name>
</gene>
<evidence type="ECO:0000256" key="5">
    <source>
        <dbReference type="ARBA" id="ARBA00023136"/>
    </source>
</evidence>
<reference evidence="8" key="1">
    <citation type="submission" date="2025-08" db="UniProtKB">
        <authorList>
            <consortium name="RefSeq"/>
        </authorList>
    </citation>
    <scope>IDENTIFICATION</scope>
</reference>
<feature type="transmembrane region" description="Helical" evidence="6">
    <location>
        <begin position="37"/>
        <end position="59"/>
    </location>
</feature>
<dbReference type="GeneID" id="106574383"/>
<evidence type="ECO:0000256" key="4">
    <source>
        <dbReference type="ARBA" id="ARBA00022989"/>
    </source>
</evidence>
<evidence type="ECO:0000256" key="1">
    <source>
        <dbReference type="ARBA" id="ARBA00004141"/>
    </source>
</evidence>
<dbReference type="GO" id="GO:0005886">
    <property type="term" value="C:plasma membrane"/>
    <property type="evidence" value="ECO:0007669"/>
    <property type="project" value="TreeGrafter"/>
</dbReference>
<dbReference type="RefSeq" id="XP_014005711.2">
    <property type="nucleotide sequence ID" value="XM_014150236.2"/>
</dbReference>
<evidence type="ECO:0000313" key="7">
    <source>
        <dbReference type="Proteomes" id="UP001652741"/>
    </source>
</evidence>
<sequence>MTPDPSPCSLGPDRFIDNIKHMIGYSPLPFFKLCWRYLTSAMCTATFVFSLVCWIPLSLGKCIVVPGWATTLGWLLTLPSVSLLPPCALYTLATIPCSLTQRFRRLCHPALDSNLAMDHWTTSLTFEPCLALTAGNPRDDHPWFSE</sequence>
<evidence type="ECO:0000313" key="8">
    <source>
        <dbReference type="RefSeq" id="XP_014005711.2"/>
    </source>
</evidence>
<dbReference type="GO" id="GO:0042995">
    <property type="term" value="C:cell projection"/>
    <property type="evidence" value="ECO:0007669"/>
    <property type="project" value="TreeGrafter"/>
</dbReference>
<keyword evidence="2" id="KW-0813">Transport</keyword>
<feature type="transmembrane region" description="Helical" evidence="6">
    <location>
        <begin position="71"/>
        <end position="95"/>
    </location>
</feature>
<keyword evidence="3 6" id="KW-0812">Transmembrane</keyword>
<dbReference type="GO" id="GO:0005332">
    <property type="term" value="F:gamma-aminobutyric acid:sodium:chloride symporter activity"/>
    <property type="evidence" value="ECO:0007669"/>
    <property type="project" value="TreeGrafter"/>
</dbReference>
<dbReference type="InterPro" id="IPR000175">
    <property type="entry name" value="Na/ntran_symport"/>
</dbReference>
<dbReference type="InterPro" id="IPR037272">
    <property type="entry name" value="SNS_sf"/>
</dbReference>
<dbReference type="Pfam" id="PF00209">
    <property type="entry name" value="SNF"/>
    <property type="match status" value="1"/>
</dbReference>
<comment type="subcellular location">
    <subcellularLocation>
        <location evidence="1">Membrane</location>
        <topology evidence="1">Multi-pass membrane protein</topology>
    </subcellularLocation>
</comment>
<organism evidence="7 8">
    <name type="scientific">Salmo salar</name>
    <name type="common">Atlantic salmon</name>
    <dbReference type="NCBI Taxonomy" id="8030"/>
    <lineage>
        <taxon>Eukaryota</taxon>
        <taxon>Metazoa</taxon>
        <taxon>Chordata</taxon>
        <taxon>Craniata</taxon>
        <taxon>Vertebrata</taxon>
        <taxon>Euteleostomi</taxon>
        <taxon>Actinopterygii</taxon>
        <taxon>Neopterygii</taxon>
        <taxon>Teleostei</taxon>
        <taxon>Protacanthopterygii</taxon>
        <taxon>Salmoniformes</taxon>
        <taxon>Salmonidae</taxon>
        <taxon>Salmoninae</taxon>
        <taxon>Salmo</taxon>
    </lineage>
</organism>
<keyword evidence="7" id="KW-1185">Reference proteome</keyword>
<dbReference type="PANTHER" id="PTHR11616:SF249">
    <property type="entry name" value="SOLUTE CARRIER FAMILY 6 MEMBER 22, TANDEM DUPLICATE 2 ISOFORM X2-RELATED"/>
    <property type="match status" value="1"/>
</dbReference>
<dbReference type="SUPFAM" id="SSF161070">
    <property type="entry name" value="SNF-like"/>
    <property type="match status" value="1"/>
</dbReference>
<keyword evidence="5 6" id="KW-0472">Membrane</keyword>
<name>A0A1S3MSF3_SALSA</name>
<protein>
    <submittedName>
        <fullName evidence="8">Sodium- and chloride-dependent GABA transporter 2-like</fullName>
    </submittedName>
</protein>
<dbReference type="Proteomes" id="UP001652741">
    <property type="component" value="Chromosome ssa16"/>
</dbReference>